<evidence type="ECO:0000256" key="1">
    <source>
        <dbReference type="SAM" id="MobiDB-lite"/>
    </source>
</evidence>
<proteinExistence type="predicted"/>
<name>A0A2I0CTP7_9PSED</name>
<evidence type="ECO:0000313" key="2">
    <source>
        <dbReference type="EMBL" id="PKF72672.1"/>
    </source>
</evidence>
<protein>
    <submittedName>
        <fullName evidence="2">Glycogen branching protein</fullName>
    </submittedName>
</protein>
<organism evidence="2 3">
    <name type="scientific">Pseudomonas fluvialis</name>
    <dbReference type="NCBI Taxonomy" id="1793966"/>
    <lineage>
        <taxon>Bacteria</taxon>
        <taxon>Pseudomonadati</taxon>
        <taxon>Pseudomonadota</taxon>
        <taxon>Gammaproteobacteria</taxon>
        <taxon>Pseudomonadales</taxon>
        <taxon>Pseudomonadaceae</taxon>
        <taxon>Pseudomonas</taxon>
    </lineage>
</organism>
<reference evidence="3" key="1">
    <citation type="submission" date="2017-12" db="EMBL/GenBank/DDBJ databases">
        <authorList>
            <person name="Yu X.-Y."/>
        </authorList>
    </citation>
    <scope>NUCLEOTIDE SEQUENCE [LARGE SCALE GENOMIC DNA]</scope>
    <source>
        <strain evidence="3">ZYSR67-Z</strain>
    </source>
</reference>
<comment type="caution">
    <text evidence="2">The sequence shown here is derived from an EMBL/GenBank/DDBJ whole genome shotgun (WGS) entry which is preliminary data.</text>
</comment>
<dbReference type="Proteomes" id="UP000242861">
    <property type="component" value="Unassembled WGS sequence"/>
</dbReference>
<dbReference type="AlphaFoldDB" id="A0A2I0CTP7"/>
<evidence type="ECO:0000313" key="3">
    <source>
        <dbReference type="Proteomes" id="UP000242861"/>
    </source>
</evidence>
<dbReference type="RefSeq" id="WP_101192683.1">
    <property type="nucleotide sequence ID" value="NZ_PIYS01000003.1"/>
</dbReference>
<accession>A0A2I0CTP7</accession>
<feature type="region of interest" description="Disordered" evidence="1">
    <location>
        <begin position="38"/>
        <end position="61"/>
    </location>
</feature>
<sequence>MSTIKAEKAFTFREGGKVKVYQKGDDLFGAALTHAQAQGFAAKPKPEKAAAEKPEPEAKAK</sequence>
<dbReference type="EMBL" id="PIYS01000003">
    <property type="protein sequence ID" value="PKF72672.1"/>
    <property type="molecule type" value="Genomic_DNA"/>
</dbReference>
<feature type="compositionally biased region" description="Basic and acidic residues" evidence="1">
    <location>
        <begin position="44"/>
        <end position="61"/>
    </location>
</feature>
<gene>
    <name evidence="2" type="ORF">CW360_02860</name>
</gene>